<dbReference type="RefSeq" id="WP_183971272.1">
    <property type="nucleotide sequence ID" value="NZ_JACIBY010000001.1"/>
</dbReference>
<dbReference type="InterPro" id="IPR021109">
    <property type="entry name" value="Peptidase_aspartic_dom_sf"/>
</dbReference>
<evidence type="ECO:0000313" key="3">
    <source>
        <dbReference type="Proteomes" id="UP000541352"/>
    </source>
</evidence>
<organism evidence="2 3">
    <name type="scientific">Runella defluvii</name>
    <dbReference type="NCBI Taxonomy" id="370973"/>
    <lineage>
        <taxon>Bacteria</taxon>
        <taxon>Pseudomonadati</taxon>
        <taxon>Bacteroidota</taxon>
        <taxon>Cytophagia</taxon>
        <taxon>Cytophagales</taxon>
        <taxon>Spirosomataceae</taxon>
        <taxon>Runella</taxon>
    </lineage>
</organism>
<evidence type="ECO:0000259" key="1">
    <source>
        <dbReference type="Pfam" id="PF05618"/>
    </source>
</evidence>
<keyword evidence="3" id="KW-1185">Reference proteome</keyword>
<dbReference type="PANTHER" id="PTHR38037">
    <property type="entry name" value="ZN_PROTEASE DOMAIN-CONTAINING PROTEIN"/>
    <property type="match status" value="1"/>
</dbReference>
<feature type="domain" description="Retropepsin-like aspartic endopeptidase" evidence="1">
    <location>
        <begin position="16"/>
        <end position="142"/>
    </location>
</feature>
<dbReference type="PANTHER" id="PTHR38037:SF2">
    <property type="entry name" value="ATP-DEPENDENT ZINC PROTEASE DOMAIN-CONTAINING PROTEIN-RELATED"/>
    <property type="match status" value="1"/>
</dbReference>
<dbReference type="Pfam" id="PF05618">
    <property type="entry name" value="Zn_protease"/>
    <property type="match status" value="1"/>
</dbReference>
<dbReference type="Gene3D" id="2.40.70.10">
    <property type="entry name" value="Acid Proteases"/>
    <property type="match status" value="1"/>
</dbReference>
<sequence length="156" mass="18143">MEVKKKKKPSVTEKRVIGRNDMIDFPDLGLTNVRVKIDTGAYTSSIHCFKISVEEGVLSFFLPAHRSEKHQKFTTDQFELKAIKNSFGQTEMRYVIKTKVILFGKSIRTEFSLADRSQMRYPVLLGRKLLRSRFLVDVSLENLSYDFMQRKSRTKA</sequence>
<name>A0A7W6ENL1_9BACT</name>
<dbReference type="Proteomes" id="UP000541352">
    <property type="component" value="Unassembled WGS sequence"/>
</dbReference>
<gene>
    <name evidence="2" type="ORF">FHS57_000515</name>
</gene>
<evidence type="ECO:0000313" key="2">
    <source>
        <dbReference type="EMBL" id="MBB3836533.1"/>
    </source>
</evidence>
<reference evidence="2 3" key="1">
    <citation type="submission" date="2020-08" db="EMBL/GenBank/DDBJ databases">
        <title>Genomic Encyclopedia of Type Strains, Phase IV (KMG-IV): sequencing the most valuable type-strain genomes for metagenomic binning, comparative biology and taxonomic classification.</title>
        <authorList>
            <person name="Goeker M."/>
        </authorList>
    </citation>
    <scope>NUCLEOTIDE SEQUENCE [LARGE SCALE GENOMIC DNA]</scope>
    <source>
        <strain evidence="2 3">DSM 17976</strain>
    </source>
</reference>
<comment type="caution">
    <text evidence="2">The sequence shown here is derived from an EMBL/GenBank/DDBJ whole genome shotgun (WGS) entry which is preliminary data.</text>
</comment>
<dbReference type="AlphaFoldDB" id="A0A7W6ENL1"/>
<accession>A0A7W6ENL1</accession>
<protein>
    <recommendedName>
        <fullName evidence="1">Retropepsin-like aspartic endopeptidase domain-containing protein</fullName>
    </recommendedName>
</protein>
<dbReference type="EMBL" id="JACIBY010000001">
    <property type="protein sequence ID" value="MBB3836533.1"/>
    <property type="molecule type" value="Genomic_DNA"/>
</dbReference>
<dbReference type="InterPro" id="IPR008503">
    <property type="entry name" value="Asp_endopeptidase"/>
</dbReference>
<proteinExistence type="predicted"/>
<dbReference type="SUPFAM" id="SSF50630">
    <property type="entry name" value="Acid proteases"/>
    <property type="match status" value="1"/>
</dbReference>